<proteinExistence type="predicted"/>
<organism evidence="1 2">
    <name type="scientific">Lentzea xinjiangensis</name>
    <dbReference type="NCBI Taxonomy" id="402600"/>
    <lineage>
        <taxon>Bacteria</taxon>
        <taxon>Bacillati</taxon>
        <taxon>Actinomycetota</taxon>
        <taxon>Actinomycetes</taxon>
        <taxon>Pseudonocardiales</taxon>
        <taxon>Pseudonocardiaceae</taxon>
        <taxon>Lentzea</taxon>
    </lineage>
</organism>
<dbReference type="EMBL" id="FOFR01000031">
    <property type="protein sequence ID" value="SES30589.1"/>
    <property type="molecule type" value="Genomic_DNA"/>
</dbReference>
<evidence type="ECO:0000313" key="2">
    <source>
        <dbReference type="Proteomes" id="UP000199352"/>
    </source>
</evidence>
<dbReference type="RefSeq" id="WP_281249512.1">
    <property type="nucleotide sequence ID" value="NZ_FOFR01000031.1"/>
</dbReference>
<evidence type="ECO:0000313" key="1">
    <source>
        <dbReference type="EMBL" id="SES30589.1"/>
    </source>
</evidence>
<protein>
    <submittedName>
        <fullName evidence="1">Uncharacterized protein</fullName>
    </submittedName>
</protein>
<name>A0A1H9W9Y5_9PSEU</name>
<reference evidence="2" key="1">
    <citation type="submission" date="2016-10" db="EMBL/GenBank/DDBJ databases">
        <authorList>
            <person name="Varghese N."/>
            <person name="Submissions S."/>
        </authorList>
    </citation>
    <scope>NUCLEOTIDE SEQUENCE [LARGE SCALE GENOMIC DNA]</scope>
    <source>
        <strain evidence="2">CGMCC 4.3525</strain>
    </source>
</reference>
<dbReference type="AlphaFoldDB" id="A0A1H9W9Y5"/>
<keyword evidence="2" id="KW-1185">Reference proteome</keyword>
<dbReference type="Proteomes" id="UP000199352">
    <property type="component" value="Unassembled WGS sequence"/>
</dbReference>
<dbReference type="STRING" id="402600.SAMN05216188_13189"/>
<accession>A0A1H9W9Y5</accession>
<sequence>MSTTTETSPQPTTMEELRATIEAQGGVDVKDLSDYAENCWSGC</sequence>
<gene>
    <name evidence="1" type="ORF">SAMN05216188_13189</name>
</gene>